<protein>
    <submittedName>
        <fullName evidence="2">Uncharacterized protein</fullName>
    </submittedName>
</protein>
<sequence>MRYVGHLTDEDDIADDLDDIGIDIEFVPLTQNYVEFDYGQSDQDYQSTASTQVPTSIPPVDLTTSHATGTPSVVPATGDHTSTQTRRSTPTAKRQKTRATTHVLDMGINMMTTELSHIITKLVIRREFDWAMGSKVEPVLQGVTRFDMTYLFTVLEVIMKEKSIHAWFLGADDGTRRGIYVLDLVQIAVLY</sequence>
<keyword evidence="3" id="KW-1185">Reference proteome</keyword>
<accession>A0A7J7L333</accession>
<dbReference type="EMBL" id="JACGCM010002660">
    <property type="protein sequence ID" value="KAF6137041.1"/>
    <property type="molecule type" value="Genomic_DNA"/>
</dbReference>
<feature type="region of interest" description="Disordered" evidence="1">
    <location>
        <begin position="45"/>
        <end position="96"/>
    </location>
</feature>
<feature type="non-terminal residue" evidence="2">
    <location>
        <position position="191"/>
    </location>
</feature>
<comment type="caution">
    <text evidence="2">The sequence shown here is derived from an EMBL/GenBank/DDBJ whole genome shotgun (WGS) entry which is preliminary data.</text>
</comment>
<dbReference type="Proteomes" id="UP000541444">
    <property type="component" value="Unassembled WGS sequence"/>
</dbReference>
<evidence type="ECO:0000256" key="1">
    <source>
        <dbReference type="SAM" id="MobiDB-lite"/>
    </source>
</evidence>
<dbReference type="AlphaFoldDB" id="A0A7J7L333"/>
<feature type="compositionally biased region" description="Polar residues" evidence="1">
    <location>
        <begin position="62"/>
        <end position="71"/>
    </location>
</feature>
<evidence type="ECO:0000313" key="2">
    <source>
        <dbReference type="EMBL" id="KAF6137041.1"/>
    </source>
</evidence>
<name>A0A7J7L333_9MAGN</name>
<proteinExistence type="predicted"/>
<feature type="compositionally biased region" description="Polar residues" evidence="1">
    <location>
        <begin position="45"/>
        <end position="55"/>
    </location>
</feature>
<evidence type="ECO:0000313" key="3">
    <source>
        <dbReference type="Proteomes" id="UP000541444"/>
    </source>
</evidence>
<organism evidence="2 3">
    <name type="scientific">Kingdonia uniflora</name>
    <dbReference type="NCBI Taxonomy" id="39325"/>
    <lineage>
        <taxon>Eukaryota</taxon>
        <taxon>Viridiplantae</taxon>
        <taxon>Streptophyta</taxon>
        <taxon>Embryophyta</taxon>
        <taxon>Tracheophyta</taxon>
        <taxon>Spermatophyta</taxon>
        <taxon>Magnoliopsida</taxon>
        <taxon>Ranunculales</taxon>
        <taxon>Circaeasteraceae</taxon>
        <taxon>Kingdonia</taxon>
    </lineage>
</organism>
<feature type="compositionally biased region" description="Polar residues" evidence="1">
    <location>
        <begin position="79"/>
        <end position="92"/>
    </location>
</feature>
<gene>
    <name evidence="2" type="ORF">GIB67_030805</name>
</gene>
<reference evidence="2 3" key="1">
    <citation type="journal article" date="2020" name="IScience">
        <title>Genome Sequencing of the Endangered Kingdonia uniflora (Circaeasteraceae, Ranunculales) Reveals Potential Mechanisms of Evolutionary Specialization.</title>
        <authorList>
            <person name="Sun Y."/>
            <person name="Deng T."/>
            <person name="Zhang A."/>
            <person name="Moore M.J."/>
            <person name="Landis J.B."/>
            <person name="Lin N."/>
            <person name="Zhang H."/>
            <person name="Zhang X."/>
            <person name="Huang J."/>
            <person name="Zhang X."/>
            <person name="Sun H."/>
            <person name="Wang H."/>
        </authorList>
    </citation>
    <scope>NUCLEOTIDE SEQUENCE [LARGE SCALE GENOMIC DNA]</scope>
    <source>
        <strain evidence="2">TB1705</strain>
        <tissue evidence="2">Leaf</tissue>
    </source>
</reference>